<evidence type="ECO:0000313" key="3">
    <source>
        <dbReference type="Proteomes" id="UP001174997"/>
    </source>
</evidence>
<evidence type="ECO:0000313" key="2">
    <source>
        <dbReference type="EMBL" id="KAK0666884.1"/>
    </source>
</evidence>
<reference evidence="2" key="1">
    <citation type="submission" date="2023-06" db="EMBL/GenBank/DDBJ databases">
        <title>Genome-scale phylogeny and comparative genomics of the fungal order Sordariales.</title>
        <authorList>
            <consortium name="Lawrence Berkeley National Laboratory"/>
            <person name="Hensen N."/>
            <person name="Bonometti L."/>
            <person name="Westerberg I."/>
            <person name="Brannstrom I.O."/>
            <person name="Guillou S."/>
            <person name="Cros-Aarteil S."/>
            <person name="Calhoun S."/>
            <person name="Haridas S."/>
            <person name="Kuo A."/>
            <person name="Mondo S."/>
            <person name="Pangilinan J."/>
            <person name="Riley R."/>
            <person name="Labutti K."/>
            <person name="Andreopoulos B."/>
            <person name="Lipzen A."/>
            <person name="Chen C."/>
            <person name="Yanf M."/>
            <person name="Daum C."/>
            <person name="Ng V."/>
            <person name="Clum A."/>
            <person name="Steindorff A."/>
            <person name="Ohm R."/>
            <person name="Martin F."/>
            <person name="Silar P."/>
            <person name="Natvig D."/>
            <person name="Lalanne C."/>
            <person name="Gautier V."/>
            <person name="Ament-Velasquez S.L."/>
            <person name="Kruys A."/>
            <person name="Hutchinson M.I."/>
            <person name="Powell A.J."/>
            <person name="Barry K."/>
            <person name="Miller A.N."/>
            <person name="Grigoriev I.V."/>
            <person name="Debuchy R."/>
            <person name="Gladieux P."/>
            <person name="Thoren M.H."/>
            <person name="Johannesson H."/>
        </authorList>
    </citation>
    <scope>NUCLEOTIDE SEQUENCE</scope>
    <source>
        <strain evidence="2">CBS 307.81</strain>
    </source>
</reference>
<feature type="compositionally biased region" description="Acidic residues" evidence="1">
    <location>
        <begin position="633"/>
        <end position="651"/>
    </location>
</feature>
<feature type="region of interest" description="Disordered" evidence="1">
    <location>
        <begin position="601"/>
        <end position="652"/>
    </location>
</feature>
<feature type="region of interest" description="Disordered" evidence="1">
    <location>
        <begin position="408"/>
        <end position="564"/>
    </location>
</feature>
<organism evidence="2 3">
    <name type="scientific">Cercophora samala</name>
    <dbReference type="NCBI Taxonomy" id="330535"/>
    <lineage>
        <taxon>Eukaryota</taxon>
        <taxon>Fungi</taxon>
        <taxon>Dikarya</taxon>
        <taxon>Ascomycota</taxon>
        <taxon>Pezizomycotina</taxon>
        <taxon>Sordariomycetes</taxon>
        <taxon>Sordariomycetidae</taxon>
        <taxon>Sordariales</taxon>
        <taxon>Lasiosphaeriaceae</taxon>
        <taxon>Cercophora</taxon>
    </lineage>
</organism>
<dbReference type="PRINTS" id="PR00388">
    <property type="entry name" value="PDIESTERASE2"/>
</dbReference>
<comment type="caution">
    <text evidence="2">The sequence shown here is derived from an EMBL/GenBank/DDBJ whole genome shotgun (WGS) entry which is preliminary data.</text>
</comment>
<dbReference type="EMBL" id="JAULSY010000080">
    <property type="protein sequence ID" value="KAK0666884.1"/>
    <property type="molecule type" value="Genomic_DNA"/>
</dbReference>
<dbReference type="Pfam" id="PF02112">
    <property type="entry name" value="PDEase_II"/>
    <property type="match status" value="1"/>
</dbReference>
<sequence>MGGGGGTVADGEEAVVSTARAAGDAAQQPALHVIVLGSGGGPFENNVTSFLVRSVSSQWGKSSVVAFDAGVHLGAIAKILEDTQPATLTQESLPHTLTAGPFAGHQINNVSPKANALDIVQDLIETYVISHPHLDHIAGLVINTAGMRRPKRLAGLPVTIEGFKKHIFNNIIWPNLSDENNGHGLITYMRLVEGGSPALGEGDTRGYLEIGDGLAIKVFSVSHGHCVEKHSHRGSTTSIRHGSFDASSLGPTSFDLRGSMSGRRSPSRSIAHLNHPGTSISLPPFIQLQQQERAQSVAPGRTSSMSDRLPMEESYCVYDSSAYFFQHVPTGREILMFGDVEPDSESLTPRNLFVWQIAAPKIAAGKLTAIFIECSYDNSVTRDRLYGHLAPRYIAEEMMALAKEVLAAKNAPPPPPPPTQTYPSSRRPSHASVMPKSRRASHAENVLYPSSRRGSITSAPPADNKKRKREAGASGLDDGASIQLSKRKTTPQPQVRTEAGGNKPSEKEDHPISPRTVQPTRRAQDPPPTAVPQDYFLQTAGSNNQGGSGGGGNHHQPPTPHLATPTAELSLSDIEPPHQHQHQHQHQQQQEDVNMLLLSQEGPATPTSNAPQPAALAPSVEGDDEHQDREMADGEEEEQQQQQQEEQEQEGDELRGLLKGLKVVIIHVKDKLGEDGTEAREVIQEELWEVERALGLGVEFLVCRQGDSLFL</sequence>
<dbReference type="CDD" id="cd07735">
    <property type="entry name" value="class_II_PDE_MBL-fold"/>
    <property type="match status" value="1"/>
</dbReference>
<dbReference type="InterPro" id="IPR000396">
    <property type="entry name" value="Pdiesterase2"/>
</dbReference>
<proteinExistence type="predicted"/>
<dbReference type="GO" id="GO:0004115">
    <property type="term" value="F:3',5'-cyclic-AMP phosphodiesterase activity"/>
    <property type="evidence" value="ECO:0007669"/>
    <property type="project" value="InterPro"/>
</dbReference>
<dbReference type="GO" id="GO:0006198">
    <property type="term" value="P:cAMP catabolic process"/>
    <property type="evidence" value="ECO:0007669"/>
    <property type="project" value="InterPro"/>
</dbReference>
<dbReference type="Proteomes" id="UP001174997">
    <property type="component" value="Unassembled WGS sequence"/>
</dbReference>
<protein>
    <submittedName>
        <fullName evidence="2">3',5'-cyclic-nucleotide phosphodiesterase</fullName>
    </submittedName>
</protein>
<evidence type="ECO:0000256" key="1">
    <source>
        <dbReference type="SAM" id="MobiDB-lite"/>
    </source>
</evidence>
<dbReference type="AlphaFoldDB" id="A0AA39ZAC0"/>
<feature type="compositionally biased region" description="Pro residues" evidence="1">
    <location>
        <begin position="411"/>
        <end position="420"/>
    </location>
</feature>
<gene>
    <name evidence="2" type="ORF">QBC41DRAFT_229563</name>
</gene>
<name>A0AA39ZAC0_9PEZI</name>
<dbReference type="Gene3D" id="3.60.15.10">
    <property type="entry name" value="Ribonuclease Z/Hydroxyacylglutathione hydrolase-like"/>
    <property type="match status" value="1"/>
</dbReference>
<dbReference type="GO" id="GO:0047555">
    <property type="term" value="F:3',5'-cyclic-GMP phosphodiesterase activity"/>
    <property type="evidence" value="ECO:0007669"/>
    <property type="project" value="TreeGrafter"/>
</dbReference>
<dbReference type="SUPFAM" id="SSF56281">
    <property type="entry name" value="Metallo-hydrolase/oxidoreductase"/>
    <property type="match status" value="1"/>
</dbReference>
<accession>A0AA39ZAC0</accession>
<keyword evidence="3" id="KW-1185">Reference proteome</keyword>
<dbReference type="InterPro" id="IPR036866">
    <property type="entry name" value="RibonucZ/Hydroxyglut_hydro"/>
</dbReference>
<dbReference type="PANTHER" id="PTHR28283">
    <property type="entry name" value="3',5'-CYCLIC-NUCLEOTIDE PHOSPHODIESTERASE 1"/>
    <property type="match status" value="1"/>
</dbReference>
<feature type="compositionally biased region" description="Gly residues" evidence="1">
    <location>
        <begin position="544"/>
        <end position="553"/>
    </location>
</feature>
<dbReference type="PANTHER" id="PTHR28283:SF1">
    <property type="entry name" value="3',5'-CYCLIC-NUCLEOTIDE PHOSPHODIESTERASE 1"/>
    <property type="match status" value="1"/>
</dbReference>
<dbReference type="GO" id="GO:1902660">
    <property type="term" value="P:negative regulation of glucose mediated signaling pathway"/>
    <property type="evidence" value="ECO:0007669"/>
    <property type="project" value="TreeGrafter"/>
</dbReference>